<keyword evidence="4" id="KW-0812">Transmembrane</keyword>
<dbReference type="GO" id="GO:0043386">
    <property type="term" value="P:mycotoxin biosynthetic process"/>
    <property type="evidence" value="ECO:0007669"/>
    <property type="project" value="InterPro"/>
</dbReference>
<dbReference type="PANTHER" id="PTHR33365">
    <property type="entry name" value="YALI0B05434P"/>
    <property type="match status" value="1"/>
</dbReference>
<dbReference type="STRING" id="86259.A0A4Z1NWC0"/>
<evidence type="ECO:0000256" key="3">
    <source>
        <dbReference type="ARBA" id="ARBA00035112"/>
    </source>
</evidence>
<comment type="pathway">
    <text evidence="1">Mycotoxin biosynthesis.</text>
</comment>
<dbReference type="Proteomes" id="UP000298493">
    <property type="component" value="Unassembled WGS sequence"/>
</dbReference>
<sequence length="253" mass="29095">MPFRWAWAARNDIDYVSLPYNDDNAKGRQPQNRKQRRCYYPGLLLGLSALLTTMSLILFFDNNFEIVRKTPSAVQPPYGNPVPPPPLELKKFGPADIFTERANNRSNAAWEALAGPTKSEQGFIYIPNARELNLPPGVYKNGNEMYGISMFHQLHCLGAIRHTLWQLMDGNLDPIEFAAMDGDTTSPQFVPHDHGLWHLKHCFNYVRHALQCYGDTTIEIPTYFDGHKIFLGWNTTHQCRSFEHIWDYTVQHS</sequence>
<keyword evidence="4" id="KW-0472">Membrane</keyword>
<keyword evidence="2" id="KW-0560">Oxidoreductase</keyword>
<dbReference type="Pfam" id="PF11807">
    <property type="entry name" value="UstYa"/>
    <property type="match status" value="1"/>
</dbReference>
<dbReference type="PANTHER" id="PTHR33365:SF11">
    <property type="entry name" value="TAT PATHWAY SIGNAL SEQUENCE"/>
    <property type="match status" value="1"/>
</dbReference>
<evidence type="ECO:0008006" key="7">
    <source>
        <dbReference type="Google" id="ProtNLM"/>
    </source>
</evidence>
<keyword evidence="4" id="KW-1133">Transmembrane helix</keyword>
<dbReference type="AlphaFoldDB" id="A0A4Z1NWC0"/>
<organism evidence="5 6">
    <name type="scientific">Venturia nashicola</name>
    <dbReference type="NCBI Taxonomy" id="86259"/>
    <lineage>
        <taxon>Eukaryota</taxon>
        <taxon>Fungi</taxon>
        <taxon>Dikarya</taxon>
        <taxon>Ascomycota</taxon>
        <taxon>Pezizomycotina</taxon>
        <taxon>Dothideomycetes</taxon>
        <taxon>Pleosporomycetidae</taxon>
        <taxon>Venturiales</taxon>
        <taxon>Venturiaceae</taxon>
        <taxon>Venturia</taxon>
    </lineage>
</organism>
<evidence type="ECO:0000313" key="6">
    <source>
        <dbReference type="Proteomes" id="UP000298493"/>
    </source>
</evidence>
<name>A0A4Z1NWC0_9PEZI</name>
<gene>
    <name evidence="5" type="ORF">E6O75_ATG10447</name>
</gene>
<dbReference type="EMBL" id="SNSC02000015">
    <property type="protein sequence ID" value="TID17802.1"/>
    <property type="molecule type" value="Genomic_DNA"/>
</dbReference>
<evidence type="ECO:0000256" key="2">
    <source>
        <dbReference type="ARBA" id="ARBA00023002"/>
    </source>
</evidence>
<protein>
    <recommendedName>
        <fullName evidence="7">Tat pathway signal sequence</fullName>
    </recommendedName>
</protein>
<evidence type="ECO:0000256" key="4">
    <source>
        <dbReference type="SAM" id="Phobius"/>
    </source>
</evidence>
<comment type="caution">
    <text evidence="5">The sequence shown here is derived from an EMBL/GenBank/DDBJ whole genome shotgun (WGS) entry which is preliminary data.</text>
</comment>
<reference evidence="5 6" key="1">
    <citation type="submission" date="2019-04" db="EMBL/GenBank/DDBJ databases">
        <title>High contiguity whole genome sequence and gene annotation resource for two Venturia nashicola isolates.</title>
        <authorList>
            <person name="Prokchorchik M."/>
            <person name="Won K."/>
            <person name="Lee Y."/>
            <person name="Choi E.D."/>
            <person name="Segonzac C."/>
            <person name="Sohn K.H."/>
        </authorList>
    </citation>
    <scope>NUCLEOTIDE SEQUENCE [LARGE SCALE GENOMIC DNA]</scope>
    <source>
        <strain evidence="5 6">PRI2</strain>
    </source>
</reference>
<dbReference type="OrthoDB" id="3687641at2759"/>
<keyword evidence="6" id="KW-1185">Reference proteome</keyword>
<dbReference type="GO" id="GO:0016491">
    <property type="term" value="F:oxidoreductase activity"/>
    <property type="evidence" value="ECO:0007669"/>
    <property type="project" value="UniProtKB-KW"/>
</dbReference>
<comment type="similarity">
    <text evidence="3">Belongs to the ustYa family.</text>
</comment>
<dbReference type="InterPro" id="IPR021765">
    <property type="entry name" value="UstYa-like"/>
</dbReference>
<evidence type="ECO:0000256" key="1">
    <source>
        <dbReference type="ARBA" id="ARBA00004685"/>
    </source>
</evidence>
<accession>A0A4Z1NWC0</accession>
<proteinExistence type="inferred from homology"/>
<evidence type="ECO:0000313" key="5">
    <source>
        <dbReference type="EMBL" id="TID17802.1"/>
    </source>
</evidence>
<feature type="transmembrane region" description="Helical" evidence="4">
    <location>
        <begin position="38"/>
        <end position="60"/>
    </location>
</feature>